<feature type="transmembrane region" description="Helical" evidence="9">
    <location>
        <begin position="108"/>
        <end position="131"/>
    </location>
</feature>
<dbReference type="PANTHER" id="PTHR35011">
    <property type="entry name" value="2,3-DIKETO-L-GULONATE TRAP TRANSPORTER SMALL PERMEASE PROTEIN YIAM"/>
    <property type="match status" value="1"/>
</dbReference>
<comment type="similarity">
    <text evidence="8 9">Belongs to the TRAP transporter small permease family.</text>
</comment>
<comment type="subunit">
    <text evidence="9">The complex comprises the extracytoplasmic solute receptor protein and the two transmembrane proteins.</text>
</comment>
<name>A0A0P0Z952_9HYPH</name>
<keyword evidence="2 9" id="KW-0813">Transport</keyword>
<evidence type="ECO:0000256" key="4">
    <source>
        <dbReference type="ARBA" id="ARBA00022519"/>
    </source>
</evidence>
<keyword evidence="3" id="KW-1003">Cell membrane</keyword>
<evidence type="ECO:0000256" key="9">
    <source>
        <dbReference type="RuleBase" id="RU369079"/>
    </source>
</evidence>
<comment type="function">
    <text evidence="9">Part of the tripartite ATP-independent periplasmic (TRAP) transport system.</text>
</comment>
<dbReference type="AlphaFoldDB" id="A0A0P0Z952"/>
<evidence type="ECO:0000256" key="2">
    <source>
        <dbReference type="ARBA" id="ARBA00022448"/>
    </source>
</evidence>
<accession>A0A0P0Z952</accession>
<dbReference type="InterPro" id="IPR007387">
    <property type="entry name" value="TRAP_DctQ"/>
</dbReference>
<dbReference type="EMBL" id="LC066397">
    <property type="protein sequence ID" value="BAT31218.1"/>
    <property type="molecule type" value="Genomic_DNA"/>
</dbReference>
<evidence type="ECO:0000256" key="7">
    <source>
        <dbReference type="ARBA" id="ARBA00023136"/>
    </source>
</evidence>
<keyword evidence="4 9" id="KW-0997">Cell inner membrane</keyword>
<reference evidence="11" key="1">
    <citation type="journal article" date="2015" name="Proc. Natl. Acad. Sci. U.S.A.">
        <title>Bacterial clade with the ribosomal RNA operon on a small plasmid rather than the chromosome.</title>
        <authorList>
            <person name="Anda M."/>
            <person name="Ohtsubo Y."/>
            <person name="Okubo T."/>
            <person name="Sugawara M."/>
            <person name="Nagata Y."/>
            <person name="Tsuda M."/>
            <person name="Minamisawa K."/>
            <person name="Mitsui H."/>
        </authorList>
    </citation>
    <scope>NUCLEOTIDE SEQUENCE</scope>
    <source>
        <strain evidence="11">DSM 15513</strain>
    </source>
</reference>
<sequence>MELMGMTIALIVLVAVLFMAERAFPAAVERLEENVIAILMALITFISFFQVVGRYGFNSGWQGALEATRILFAWLILFGMAYGIKVGIHLGVDAVIRLFPKPLFKAAAIFGAFATFAYGMLLLYSGWLAFFGADVSSNWRQSGAIGYWTFMFDRGTGLDELRYPEWMQTTFGLQDRVQRWIAYLMLPVGLALLSFRSLQALVEIAQGRKELIVAGHEAEDLVQQNLNTLKD</sequence>
<dbReference type="GO" id="GO:0015740">
    <property type="term" value="P:C4-dicarboxylate transport"/>
    <property type="evidence" value="ECO:0007669"/>
    <property type="project" value="TreeGrafter"/>
</dbReference>
<evidence type="ECO:0000256" key="3">
    <source>
        <dbReference type="ARBA" id="ARBA00022475"/>
    </source>
</evidence>
<feature type="domain" description="Tripartite ATP-independent periplasmic transporters DctQ component" evidence="10">
    <location>
        <begin position="44"/>
        <end position="206"/>
    </location>
</feature>
<organism evidence="11">
    <name type="scientific">Fulvimarina pelagi</name>
    <dbReference type="NCBI Taxonomy" id="217511"/>
    <lineage>
        <taxon>Bacteria</taxon>
        <taxon>Pseudomonadati</taxon>
        <taxon>Pseudomonadota</taxon>
        <taxon>Alphaproteobacteria</taxon>
        <taxon>Hyphomicrobiales</taxon>
        <taxon>Aurantimonadaceae</taxon>
        <taxon>Fulvimarina</taxon>
    </lineage>
</organism>
<evidence type="ECO:0000256" key="5">
    <source>
        <dbReference type="ARBA" id="ARBA00022692"/>
    </source>
</evidence>
<evidence type="ECO:0000256" key="8">
    <source>
        <dbReference type="ARBA" id="ARBA00038436"/>
    </source>
</evidence>
<feature type="transmembrane region" description="Helical" evidence="9">
    <location>
        <begin position="35"/>
        <end position="57"/>
    </location>
</feature>
<dbReference type="RefSeq" id="WP_007065762.1">
    <property type="nucleotide sequence ID" value="NZ_BBWO01000005.1"/>
</dbReference>
<dbReference type="GO" id="GO:0005886">
    <property type="term" value="C:plasma membrane"/>
    <property type="evidence" value="ECO:0007669"/>
    <property type="project" value="UniProtKB-SubCell"/>
</dbReference>
<evidence type="ECO:0000256" key="1">
    <source>
        <dbReference type="ARBA" id="ARBA00004429"/>
    </source>
</evidence>
<dbReference type="GO" id="GO:0022857">
    <property type="term" value="F:transmembrane transporter activity"/>
    <property type="evidence" value="ECO:0007669"/>
    <property type="project" value="UniProtKB-UniRule"/>
</dbReference>
<feature type="transmembrane region" description="Helical" evidence="9">
    <location>
        <begin position="69"/>
        <end position="88"/>
    </location>
</feature>
<feature type="transmembrane region" description="Helical" evidence="9">
    <location>
        <begin position="180"/>
        <end position="198"/>
    </location>
</feature>
<dbReference type="InterPro" id="IPR055348">
    <property type="entry name" value="DctQ"/>
</dbReference>
<evidence type="ECO:0000259" key="10">
    <source>
        <dbReference type="Pfam" id="PF04290"/>
    </source>
</evidence>
<protein>
    <recommendedName>
        <fullName evidence="9">TRAP transporter small permease protein</fullName>
    </recommendedName>
</protein>
<proteinExistence type="inferred from homology"/>
<dbReference type="Pfam" id="PF04290">
    <property type="entry name" value="DctQ"/>
    <property type="match status" value="1"/>
</dbReference>
<dbReference type="OrthoDB" id="7843639at2"/>
<evidence type="ECO:0000313" key="11">
    <source>
        <dbReference type="EMBL" id="BAT31218.1"/>
    </source>
</evidence>
<keyword evidence="5 9" id="KW-0812">Transmembrane</keyword>
<dbReference type="PANTHER" id="PTHR35011:SF2">
    <property type="entry name" value="2,3-DIKETO-L-GULONATE TRAP TRANSPORTER SMALL PERMEASE PROTEIN YIAM"/>
    <property type="match status" value="1"/>
</dbReference>
<keyword evidence="7 9" id="KW-0472">Membrane</keyword>
<comment type="subcellular location">
    <subcellularLocation>
        <location evidence="1 9">Cell inner membrane</location>
        <topology evidence="1 9">Multi-pass membrane protein</topology>
    </subcellularLocation>
</comment>
<keyword evidence="6 9" id="KW-1133">Transmembrane helix</keyword>
<evidence type="ECO:0000256" key="6">
    <source>
        <dbReference type="ARBA" id="ARBA00022989"/>
    </source>
</evidence>